<proteinExistence type="predicted"/>
<name>A0A0B7B5E5_9EUPU</name>
<evidence type="ECO:0000313" key="3">
    <source>
        <dbReference type="EMBL" id="CEK88104.1"/>
    </source>
</evidence>
<dbReference type="EMBL" id="HACG01041238">
    <property type="protein sequence ID" value="CEK88103.1"/>
    <property type="molecule type" value="Transcribed_RNA"/>
</dbReference>
<dbReference type="EMBL" id="HACG01041237">
    <property type="protein sequence ID" value="CEK88102.1"/>
    <property type="molecule type" value="Transcribed_RNA"/>
</dbReference>
<feature type="non-terminal residue" evidence="1">
    <location>
        <position position="1"/>
    </location>
</feature>
<organism evidence="1">
    <name type="scientific">Arion vulgaris</name>
    <dbReference type="NCBI Taxonomy" id="1028688"/>
    <lineage>
        <taxon>Eukaryota</taxon>
        <taxon>Metazoa</taxon>
        <taxon>Spiralia</taxon>
        <taxon>Lophotrochozoa</taxon>
        <taxon>Mollusca</taxon>
        <taxon>Gastropoda</taxon>
        <taxon>Heterobranchia</taxon>
        <taxon>Euthyneura</taxon>
        <taxon>Panpulmonata</taxon>
        <taxon>Eupulmonata</taxon>
        <taxon>Stylommatophora</taxon>
        <taxon>Helicina</taxon>
        <taxon>Arionoidea</taxon>
        <taxon>Arionidae</taxon>
        <taxon>Arion</taxon>
    </lineage>
</organism>
<reference evidence="1" key="1">
    <citation type="submission" date="2014-12" db="EMBL/GenBank/DDBJ databases">
        <title>Insight into the proteome of Arion vulgaris.</title>
        <authorList>
            <person name="Aradska J."/>
            <person name="Bulat T."/>
            <person name="Smidak R."/>
            <person name="Sarate P."/>
            <person name="Gangsoo J."/>
            <person name="Sialana F."/>
            <person name="Bilban M."/>
            <person name="Lubec G."/>
        </authorList>
    </citation>
    <scope>NUCLEOTIDE SEQUENCE</scope>
    <source>
        <tissue evidence="1">Skin</tissue>
    </source>
</reference>
<accession>A0A0B7B5E5</accession>
<evidence type="ECO:0000313" key="2">
    <source>
        <dbReference type="EMBL" id="CEK88103.1"/>
    </source>
</evidence>
<dbReference type="AlphaFoldDB" id="A0A0B7B5E5"/>
<protein>
    <submittedName>
        <fullName evidence="1">Uncharacterized protein</fullName>
    </submittedName>
</protein>
<gene>
    <name evidence="1" type="primary">ORF163217</name>
    <name evidence="2" type="synonym">ORF163218</name>
    <name evidence="3" type="synonym">ORF163220</name>
</gene>
<dbReference type="EMBL" id="HACG01041239">
    <property type="protein sequence ID" value="CEK88104.1"/>
    <property type="molecule type" value="Transcribed_RNA"/>
</dbReference>
<evidence type="ECO:0000313" key="1">
    <source>
        <dbReference type="EMBL" id="CEK88102.1"/>
    </source>
</evidence>
<sequence length="53" mass="6315">IEHDAGVRDKRQRRKWQQDIKETLNMKLEKVRKLARDIVFQAGCDEIYISQGT</sequence>